<dbReference type="Pfam" id="PF00924">
    <property type="entry name" value="MS_channel_2nd"/>
    <property type="match status" value="1"/>
</dbReference>
<dbReference type="PROSITE" id="PS00018">
    <property type="entry name" value="EF_HAND_1"/>
    <property type="match status" value="1"/>
</dbReference>
<protein>
    <recommendedName>
        <fullName evidence="7">Mechanosensitive ion channel MscS domain-containing protein</fullName>
    </recommendedName>
</protein>
<evidence type="ECO:0000313" key="9">
    <source>
        <dbReference type="Proteomes" id="UP000649617"/>
    </source>
</evidence>
<evidence type="ECO:0000256" key="5">
    <source>
        <dbReference type="ARBA" id="ARBA00023136"/>
    </source>
</evidence>
<feature type="transmembrane region" description="Helical" evidence="6">
    <location>
        <begin position="49"/>
        <end position="69"/>
    </location>
</feature>
<comment type="caution">
    <text evidence="8">The sequence shown here is derived from an EMBL/GenBank/DDBJ whole genome shotgun (WGS) entry which is preliminary data.</text>
</comment>
<dbReference type="PANTHER" id="PTHR30221:SF1">
    <property type="entry name" value="SMALL-CONDUCTANCE MECHANOSENSITIVE CHANNEL"/>
    <property type="match status" value="1"/>
</dbReference>
<dbReference type="OrthoDB" id="431980at2759"/>
<dbReference type="InterPro" id="IPR023408">
    <property type="entry name" value="MscS_beta-dom_sf"/>
</dbReference>
<dbReference type="Gene3D" id="1.10.287.1260">
    <property type="match status" value="1"/>
</dbReference>
<dbReference type="AlphaFoldDB" id="A0A812RP95"/>
<dbReference type="SUPFAM" id="SSF50182">
    <property type="entry name" value="Sm-like ribonucleoproteins"/>
    <property type="match status" value="1"/>
</dbReference>
<dbReference type="InterPro" id="IPR018247">
    <property type="entry name" value="EF_Hand_1_Ca_BS"/>
</dbReference>
<dbReference type="PANTHER" id="PTHR30221">
    <property type="entry name" value="SMALL-CONDUCTANCE MECHANOSENSITIVE CHANNEL"/>
    <property type="match status" value="1"/>
</dbReference>
<gene>
    <name evidence="8" type="ORF">SPIL2461_LOCUS10953</name>
</gene>
<feature type="transmembrane region" description="Helical" evidence="6">
    <location>
        <begin position="259"/>
        <end position="279"/>
    </location>
</feature>
<reference evidence="8" key="1">
    <citation type="submission" date="2021-02" db="EMBL/GenBank/DDBJ databases">
        <authorList>
            <person name="Dougan E. K."/>
            <person name="Rhodes N."/>
            <person name="Thang M."/>
            <person name="Chan C."/>
        </authorList>
    </citation>
    <scope>NUCLEOTIDE SEQUENCE</scope>
</reference>
<evidence type="ECO:0000256" key="3">
    <source>
        <dbReference type="ARBA" id="ARBA00022692"/>
    </source>
</evidence>
<comment type="similarity">
    <text evidence="2">Belongs to the MscS (TC 1.A.23) family.</text>
</comment>
<dbReference type="SUPFAM" id="SSF82861">
    <property type="entry name" value="Mechanosensitive channel protein MscS (YggB), transmembrane region"/>
    <property type="match status" value="1"/>
</dbReference>
<feature type="transmembrane region" description="Helical" evidence="6">
    <location>
        <begin position="89"/>
        <end position="110"/>
    </location>
</feature>
<evidence type="ECO:0000256" key="6">
    <source>
        <dbReference type="SAM" id="Phobius"/>
    </source>
</evidence>
<accession>A0A812RP95</accession>
<feature type="domain" description="Mechanosensitive ion channel MscS" evidence="7">
    <location>
        <begin position="306"/>
        <end position="367"/>
    </location>
</feature>
<dbReference type="GO" id="GO:0016020">
    <property type="term" value="C:membrane"/>
    <property type="evidence" value="ECO:0007669"/>
    <property type="project" value="UniProtKB-SubCell"/>
</dbReference>
<comment type="subcellular location">
    <subcellularLocation>
        <location evidence="1">Membrane</location>
        <topology evidence="1">Multi-pass membrane protein</topology>
    </subcellularLocation>
</comment>
<dbReference type="Gene3D" id="2.30.30.60">
    <property type="match status" value="1"/>
</dbReference>
<keyword evidence="9" id="KW-1185">Reference proteome</keyword>
<dbReference type="EMBL" id="CAJNIZ010021112">
    <property type="protein sequence ID" value="CAE7448362.1"/>
    <property type="molecule type" value="Genomic_DNA"/>
</dbReference>
<keyword evidence="3 6" id="KW-0812">Transmembrane</keyword>
<dbReference type="InterPro" id="IPR011014">
    <property type="entry name" value="MscS_channel_TM-2"/>
</dbReference>
<dbReference type="InterPro" id="IPR006685">
    <property type="entry name" value="MscS_channel_2nd"/>
</dbReference>
<dbReference type="InterPro" id="IPR045275">
    <property type="entry name" value="MscS_archaea/bacteria_type"/>
</dbReference>
<evidence type="ECO:0000256" key="4">
    <source>
        <dbReference type="ARBA" id="ARBA00022989"/>
    </source>
</evidence>
<keyword evidence="4 6" id="KW-1133">Transmembrane helix</keyword>
<evidence type="ECO:0000313" key="8">
    <source>
        <dbReference type="EMBL" id="CAE7448362.1"/>
    </source>
</evidence>
<name>A0A812RP95_SYMPI</name>
<proteinExistence type="inferred from homology"/>
<evidence type="ECO:0000256" key="1">
    <source>
        <dbReference type="ARBA" id="ARBA00004141"/>
    </source>
</evidence>
<feature type="transmembrane region" description="Helical" evidence="6">
    <location>
        <begin position="214"/>
        <end position="232"/>
    </location>
</feature>
<evidence type="ECO:0000256" key="2">
    <source>
        <dbReference type="ARBA" id="ARBA00008017"/>
    </source>
</evidence>
<feature type="transmembrane region" description="Helical" evidence="6">
    <location>
        <begin position="131"/>
        <end position="155"/>
    </location>
</feature>
<sequence length="385" mass="42076">MARRRVALLGGDRASFVNALPAKPHGIKYRKHSVKAGHIVGTEADSESAARVTVGLLGGISFWWFMYWLFFKAIEHITKIVQGNPELEIATFVFFSIFPMVLAQKGFVKWGVDRPLRILARYMPTVGLRHIVLSAIPGMHNVMTGLLVFFAVNLLTAAVPEGMHFELPQNLKALLMERNLRSRLMLVQTMDPDGNGILTGVELESVVQNCSVKILTVLMYLEAGLFGLYALAKPKKYKAVGNDVIDVYWRSVEQKLPKAVVLSVLLYSAILLTTVSGVLKTLGFSPRSILALGGVSGLAFGLASQNLVGNFMSGILLIVNRQFTIGDVIETNGITGKVMAMGWTFIEIQRGDDLVMLPNSQVVGTTVIQIGHFSQDEGDTATAVE</sequence>
<feature type="transmembrane region" description="Helical" evidence="6">
    <location>
        <begin position="299"/>
        <end position="319"/>
    </location>
</feature>
<dbReference type="GO" id="GO:0008381">
    <property type="term" value="F:mechanosensitive monoatomic ion channel activity"/>
    <property type="evidence" value="ECO:0007669"/>
    <property type="project" value="InterPro"/>
</dbReference>
<organism evidence="8 9">
    <name type="scientific">Symbiodinium pilosum</name>
    <name type="common">Dinoflagellate</name>
    <dbReference type="NCBI Taxonomy" id="2952"/>
    <lineage>
        <taxon>Eukaryota</taxon>
        <taxon>Sar</taxon>
        <taxon>Alveolata</taxon>
        <taxon>Dinophyceae</taxon>
        <taxon>Suessiales</taxon>
        <taxon>Symbiodiniaceae</taxon>
        <taxon>Symbiodinium</taxon>
    </lineage>
</organism>
<evidence type="ECO:0000259" key="7">
    <source>
        <dbReference type="Pfam" id="PF00924"/>
    </source>
</evidence>
<dbReference type="InterPro" id="IPR010920">
    <property type="entry name" value="LSM_dom_sf"/>
</dbReference>
<keyword evidence="5 6" id="KW-0472">Membrane</keyword>
<dbReference type="Proteomes" id="UP000649617">
    <property type="component" value="Unassembled WGS sequence"/>
</dbReference>